<protein>
    <recommendedName>
        <fullName evidence="2">EFHB C-terminal EF-hand domain-containing protein</fullName>
    </recommendedName>
</protein>
<organism evidence="3">
    <name type="scientific">Pelagomonas calceolata</name>
    <dbReference type="NCBI Taxonomy" id="35677"/>
    <lineage>
        <taxon>Eukaryota</taxon>
        <taxon>Sar</taxon>
        <taxon>Stramenopiles</taxon>
        <taxon>Ochrophyta</taxon>
        <taxon>Pelagophyceae</taxon>
        <taxon>Pelagomonadales</taxon>
        <taxon>Pelagomonadaceae</taxon>
        <taxon>Pelagomonas</taxon>
    </lineage>
</organism>
<dbReference type="EMBL" id="HBIW01004898">
    <property type="protein sequence ID" value="CAE0688554.1"/>
    <property type="molecule type" value="Transcribed_RNA"/>
</dbReference>
<dbReference type="OrthoDB" id="2096280at2759"/>
<evidence type="ECO:0000313" key="3">
    <source>
        <dbReference type="EMBL" id="CAE0688554.1"/>
    </source>
</evidence>
<keyword evidence="5" id="KW-1185">Reference proteome</keyword>
<dbReference type="AlphaFoldDB" id="A0A7S4E3N5"/>
<feature type="region of interest" description="Disordered" evidence="1">
    <location>
        <begin position="1"/>
        <end position="49"/>
    </location>
</feature>
<dbReference type="Pfam" id="PF25325">
    <property type="entry name" value="EF-hand_EFHB_C"/>
    <property type="match status" value="1"/>
</dbReference>
<gene>
    <name evidence="3" type="ORF">PCAL00307_LOCUS3988</name>
    <name evidence="4" type="ORF">PECAL_6P00760</name>
</gene>
<dbReference type="EMBL" id="CAKKNE010000006">
    <property type="protein sequence ID" value="CAH0378487.1"/>
    <property type="molecule type" value="Genomic_DNA"/>
</dbReference>
<evidence type="ECO:0000313" key="5">
    <source>
        <dbReference type="Proteomes" id="UP000789595"/>
    </source>
</evidence>
<sequence>MATTLRGRPVDPYALPPEAGTRPNYGNERTSECLVDEDRPPTPDRYKKWRKSTYSVPGTRIIHPGGVDDWRDVKHPEFFGVRKKDPGEGEHVDDVLAQPGAESEYAQTKLTQAERHYHSTRMEPLGKCFSHGHVLPEECRTREHKFGKSTITPGGNDSKTLIYMPSAKPVPGERAQYIKSHGSYGPGEQRSRDYDWKGCDLKTHRFGEGVGSYVALNGLALGATAAMEQLDPQPIISQRMRNFKALQDKLGQSRYLGHTGAYQFGKMHRYGKKSVRGEGEWDARQCIAGDYAPEDCEPEPELGKTLTPGYRNILTEKSRGRTFGVPSVRTDIPKYAVRSVADSQNYGDDPTGKELLYPSALSQMGIDDDEFTNLRDKDDIFSLFRATGAQLGDREHKLYDDVAEGGLCSIATFHKALVENLQ</sequence>
<accession>A0A7S4E3N5</accession>
<reference evidence="4" key="2">
    <citation type="submission" date="2021-11" db="EMBL/GenBank/DDBJ databases">
        <authorList>
            <consortium name="Genoscope - CEA"/>
            <person name="William W."/>
        </authorList>
    </citation>
    <scope>NUCLEOTIDE SEQUENCE</scope>
</reference>
<dbReference type="InterPro" id="IPR057428">
    <property type="entry name" value="EFHB_EF-hand_C"/>
</dbReference>
<evidence type="ECO:0000313" key="4">
    <source>
        <dbReference type="EMBL" id="CAH0378487.1"/>
    </source>
</evidence>
<proteinExistence type="predicted"/>
<evidence type="ECO:0000259" key="2">
    <source>
        <dbReference type="Pfam" id="PF25325"/>
    </source>
</evidence>
<feature type="compositionally biased region" description="Basic and acidic residues" evidence="1">
    <location>
        <begin position="36"/>
        <end position="46"/>
    </location>
</feature>
<name>A0A7S4E3N5_9STRA</name>
<reference evidence="3" key="1">
    <citation type="submission" date="2021-01" db="EMBL/GenBank/DDBJ databases">
        <authorList>
            <person name="Corre E."/>
            <person name="Pelletier E."/>
            <person name="Niang G."/>
            <person name="Scheremetjew M."/>
            <person name="Finn R."/>
            <person name="Kale V."/>
            <person name="Holt S."/>
            <person name="Cochrane G."/>
            <person name="Meng A."/>
            <person name="Brown T."/>
            <person name="Cohen L."/>
        </authorList>
    </citation>
    <scope>NUCLEOTIDE SEQUENCE</scope>
    <source>
        <strain evidence="3">CCMP1756</strain>
    </source>
</reference>
<evidence type="ECO:0000256" key="1">
    <source>
        <dbReference type="SAM" id="MobiDB-lite"/>
    </source>
</evidence>
<feature type="domain" description="EFHB C-terminal EF-hand" evidence="2">
    <location>
        <begin position="353"/>
        <end position="419"/>
    </location>
</feature>
<dbReference type="Proteomes" id="UP000789595">
    <property type="component" value="Unassembled WGS sequence"/>
</dbReference>